<dbReference type="Pfam" id="PF00216">
    <property type="entry name" value="Bac_DNA_binding"/>
    <property type="match status" value="1"/>
</dbReference>
<dbReference type="InterPro" id="IPR010992">
    <property type="entry name" value="IHF-like_DNA-bd_dom_sf"/>
</dbReference>
<dbReference type="PATRIC" id="fig|762836.4.peg.486"/>
<dbReference type="GO" id="GO:0003677">
    <property type="term" value="F:DNA binding"/>
    <property type="evidence" value="ECO:0007669"/>
    <property type="project" value="UniProtKB-KW"/>
</dbReference>
<dbReference type="GO" id="GO:0030527">
    <property type="term" value="F:structural constituent of chromatin"/>
    <property type="evidence" value="ECO:0007669"/>
    <property type="project" value="InterPro"/>
</dbReference>
<dbReference type="EMBL" id="LROM01000034">
    <property type="protein sequence ID" value="OFA08828.1"/>
    <property type="molecule type" value="Genomic_DNA"/>
</dbReference>
<keyword evidence="3 5" id="KW-0238">DNA-binding</keyword>
<gene>
    <name evidence="5" type="primary">hupB_1</name>
    <name evidence="5" type="ORF">DUPY_04560</name>
</gene>
<keyword evidence="6" id="KW-1185">Reference proteome</keyword>
<dbReference type="PROSITE" id="PS00045">
    <property type="entry name" value="HISTONE_LIKE"/>
    <property type="match status" value="1"/>
</dbReference>
<organism evidence="5 6">
    <name type="scientific">Duganella phyllosphaerae</name>
    <dbReference type="NCBI Taxonomy" id="762836"/>
    <lineage>
        <taxon>Bacteria</taxon>
        <taxon>Pseudomonadati</taxon>
        <taxon>Pseudomonadota</taxon>
        <taxon>Betaproteobacteria</taxon>
        <taxon>Burkholderiales</taxon>
        <taxon>Oxalobacteraceae</taxon>
        <taxon>Telluria group</taxon>
        <taxon>Duganella</taxon>
    </lineage>
</organism>
<proteinExistence type="inferred from homology"/>
<name>A0A1E7X753_9BURK</name>
<dbReference type="OrthoDB" id="9799835at2"/>
<dbReference type="PANTHER" id="PTHR33175">
    <property type="entry name" value="DNA-BINDING PROTEIN HU"/>
    <property type="match status" value="1"/>
</dbReference>
<evidence type="ECO:0000313" key="5">
    <source>
        <dbReference type="EMBL" id="OFA08828.1"/>
    </source>
</evidence>
<dbReference type="PANTHER" id="PTHR33175:SF3">
    <property type="entry name" value="DNA-BINDING PROTEIN HU-BETA"/>
    <property type="match status" value="1"/>
</dbReference>
<dbReference type="InterPro" id="IPR020816">
    <property type="entry name" value="Histone-like_DNA-bd_CS"/>
</dbReference>
<dbReference type="Gene3D" id="4.10.520.10">
    <property type="entry name" value="IHF-like DNA-binding proteins"/>
    <property type="match status" value="1"/>
</dbReference>
<evidence type="ECO:0000256" key="3">
    <source>
        <dbReference type="ARBA" id="ARBA00023125"/>
    </source>
</evidence>
<evidence type="ECO:0000256" key="4">
    <source>
        <dbReference type="RuleBase" id="RU003939"/>
    </source>
</evidence>
<dbReference type="GO" id="GO:0005829">
    <property type="term" value="C:cytosol"/>
    <property type="evidence" value="ECO:0007669"/>
    <property type="project" value="TreeGrafter"/>
</dbReference>
<dbReference type="GO" id="GO:0030261">
    <property type="term" value="P:chromosome condensation"/>
    <property type="evidence" value="ECO:0007669"/>
    <property type="project" value="UniProtKB-KW"/>
</dbReference>
<dbReference type="SUPFAM" id="SSF47729">
    <property type="entry name" value="IHF-like DNA-binding proteins"/>
    <property type="match status" value="1"/>
</dbReference>
<dbReference type="AlphaFoldDB" id="A0A1E7X753"/>
<dbReference type="PRINTS" id="PR01727">
    <property type="entry name" value="DNABINDINGHU"/>
</dbReference>
<dbReference type="InterPro" id="IPR000119">
    <property type="entry name" value="Hist_DNA-bd"/>
</dbReference>
<dbReference type="CDD" id="cd13831">
    <property type="entry name" value="HU"/>
    <property type="match status" value="1"/>
</dbReference>
<evidence type="ECO:0000313" key="6">
    <source>
        <dbReference type="Proteomes" id="UP000175989"/>
    </source>
</evidence>
<comment type="similarity">
    <text evidence="1 4">Belongs to the bacterial histone-like protein family.</text>
</comment>
<evidence type="ECO:0000256" key="2">
    <source>
        <dbReference type="ARBA" id="ARBA00023067"/>
    </source>
</evidence>
<evidence type="ECO:0000256" key="1">
    <source>
        <dbReference type="ARBA" id="ARBA00010529"/>
    </source>
</evidence>
<accession>A0A1E7X753</accession>
<comment type="caution">
    <text evidence="5">The sequence shown here is derived from an EMBL/GenBank/DDBJ whole genome shotgun (WGS) entry which is preliminary data.</text>
</comment>
<dbReference type="GeneID" id="43163328"/>
<protein>
    <submittedName>
        <fullName evidence="5">DNA-binding protein HU-beta</fullName>
    </submittedName>
</protein>
<reference evidence="6" key="1">
    <citation type="journal article" date="2016" name="Front. Microbiol.">
        <title>Molecular Keys to the Janthinobacterium and Duganella spp. Interaction with the Plant Pathogen Fusarium graminearum.</title>
        <authorList>
            <person name="Haack F.S."/>
            <person name="Poehlein A."/>
            <person name="Kroger C."/>
            <person name="Voigt C.A."/>
            <person name="Piepenbring M."/>
            <person name="Bode H.B."/>
            <person name="Daniel R."/>
            <person name="Schafer W."/>
            <person name="Streit W.R."/>
        </authorList>
    </citation>
    <scope>NUCLEOTIDE SEQUENCE [LARGE SCALE GENOMIC DNA]</scope>
    <source>
        <strain evidence="6">T54</strain>
    </source>
</reference>
<keyword evidence="2" id="KW-0226">DNA condensation</keyword>
<dbReference type="RefSeq" id="WP_019921569.1">
    <property type="nucleotide sequence ID" value="NZ_LROM01000034.1"/>
</dbReference>
<dbReference type="Proteomes" id="UP000175989">
    <property type="component" value="Unassembled WGS sequence"/>
</dbReference>
<dbReference type="SMART" id="SM00411">
    <property type="entry name" value="BHL"/>
    <property type="match status" value="1"/>
</dbReference>
<sequence>MKKGELIAEFAKRTEMSAAAANTAVNTLIAIVTERLKKGDTVGITGFGTFSVAKRAARKGRNPATGEAIKIAASKTPKFSAGATLKSAVNPAKKAK</sequence>